<feature type="transmembrane region" description="Helical" evidence="19">
    <location>
        <begin position="470"/>
        <end position="496"/>
    </location>
</feature>
<evidence type="ECO:0000259" key="21">
    <source>
        <dbReference type="PROSITE" id="PS50261"/>
    </source>
</evidence>
<dbReference type="InterPro" id="IPR036790">
    <property type="entry name" value="Frizzled_dom_sf"/>
</dbReference>
<dbReference type="InterPro" id="IPR015526">
    <property type="entry name" value="Frizzled/SFRP"/>
</dbReference>
<dbReference type="InterPro" id="IPR000539">
    <property type="entry name" value="Frizzled/Smoothened_7TM"/>
</dbReference>
<dbReference type="CDD" id="cd07451">
    <property type="entry name" value="CRD_SMO"/>
    <property type="match status" value="1"/>
</dbReference>
<evidence type="ECO:0000256" key="4">
    <source>
        <dbReference type="ARBA" id="ARBA00022473"/>
    </source>
</evidence>
<dbReference type="InParanoid" id="A0A665WQV0"/>
<feature type="transmembrane region" description="Helical" evidence="19">
    <location>
        <begin position="55"/>
        <end position="76"/>
    </location>
</feature>
<dbReference type="Proteomes" id="UP000472264">
    <property type="component" value="Chromosome 23"/>
</dbReference>
<dbReference type="GO" id="GO:0005886">
    <property type="term" value="C:plasma membrane"/>
    <property type="evidence" value="ECO:0007669"/>
    <property type="project" value="UniProtKB-SubCell"/>
</dbReference>
<reference evidence="22" key="3">
    <citation type="submission" date="2025-09" db="UniProtKB">
        <authorList>
            <consortium name="Ensembl"/>
        </authorList>
    </citation>
    <scope>IDENTIFICATION</scope>
</reference>
<dbReference type="Ensembl" id="ENSENLT00000047539.1">
    <property type="protein sequence ID" value="ENSENLP00000046403.1"/>
    <property type="gene ID" value="ENSENLG00000019665.1"/>
</dbReference>
<comment type="subcellular location">
    <subcellularLocation>
        <location evidence="2">Cell membrane</location>
        <topology evidence="2">Multi-pass membrane protein</topology>
    </subcellularLocation>
    <subcellularLocation>
        <location evidence="1">Cell projection</location>
        <location evidence="1">Cilium</location>
    </subcellularLocation>
</comment>
<dbReference type="Gene3D" id="1.10.2000.10">
    <property type="entry name" value="Frizzled cysteine-rich domain"/>
    <property type="match status" value="1"/>
</dbReference>
<protein>
    <recommendedName>
        <fullName evidence="16">Protein smoothened</fullName>
    </recommendedName>
</protein>
<feature type="transmembrane region" description="Helical" evidence="19">
    <location>
        <begin position="25"/>
        <end position="43"/>
    </location>
</feature>
<evidence type="ECO:0000256" key="7">
    <source>
        <dbReference type="ARBA" id="ARBA00022729"/>
    </source>
</evidence>
<dbReference type="GO" id="GO:0071679">
    <property type="term" value="P:commissural neuron axon guidance"/>
    <property type="evidence" value="ECO:0007669"/>
    <property type="project" value="TreeGrafter"/>
</dbReference>
<keyword evidence="23" id="KW-1185">Reference proteome</keyword>
<feature type="region of interest" description="Disordered" evidence="18">
    <location>
        <begin position="687"/>
        <end position="709"/>
    </location>
</feature>
<evidence type="ECO:0000256" key="13">
    <source>
        <dbReference type="ARBA" id="ARBA00023180"/>
    </source>
</evidence>
<keyword evidence="7" id="KW-0732">Signal</keyword>
<name>A0A665WQV0_ECHNA</name>
<evidence type="ECO:0000256" key="9">
    <source>
        <dbReference type="ARBA" id="ARBA00023040"/>
    </source>
</evidence>
<feature type="compositionally biased region" description="Basic residues" evidence="18">
    <location>
        <begin position="689"/>
        <end position="700"/>
    </location>
</feature>
<dbReference type="CDD" id="cd15030">
    <property type="entry name" value="7tmF_SMO_homolog"/>
    <property type="match status" value="1"/>
</dbReference>
<dbReference type="PANTHER" id="PTHR11309:SF35">
    <property type="entry name" value="PROTEIN SMOOTHENED"/>
    <property type="match status" value="1"/>
</dbReference>
<keyword evidence="5" id="KW-1003">Cell membrane</keyword>
<evidence type="ECO:0000256" key="1">
    <source>
        <dbReference type="ARBA" id="ARBA00004138"/>
    </source>
</evidence>
<keyword evidence="6 19" id="KW-0812">Transmembrane</keyword>
<dbReference type="Pfam" id="PF01392">
    <property type="entry name" value="Fz"/>
    <property type="match status" value="1"/>
</dbReference>
<feature type="transmembrane region" description="Helical" evidence="19">
    <location>
        <begin position="380"/>
        <end position="402"/>
    </location>
</feature>
<organism evidence="22 23">
    <name type="scientific">Echeneis naucrates</name>
    <name type="common">Live sharksucker</name>
    <dbReference type="NCBI Taxonomy" id="173247"/>
    <lineage>
        <taxon>Eukaryota</taxon>
        <taxon>Metazoa</taxon>
        <taxon>Chordata</taxon>
        <taxon>Craniata</taxon>
        <taxon>Vertebrata</taxon>
        <taxon>Euteleostomi</taxon>
        <taxon>Actinopterygii</taxon>
        <taxon>Neopterygii</taxon>
        <taxon>Teleostei</taxon>
        <taxon>Neoteleostei</taxon>
        <taxon>Acanthomorphata</taxon>
        <taxon>Carangaria</taxon>
        <taxon>Carangiformes</taxon>
        <taxon>Echeneidae</taxon>
        <taxon>Echeneis</taxon>
    </lineage>
</organism>
<dbReference type="InterPro" id="IPR035683">
    <property type="entry name" value="SMO_7TM"/>
</dbReference>
<evidence type="ECO:0000313" key="22">
    <source>
        <dbReference type="Ensembl" id="ENSENLP00000046403.1"/>
    </source>
</evidence>
<evidence type="ECO:0000256" key="8">
    <source>
        <dbReference type="ARBA" id="ARBA00022989"/>
    </source>
</evidence>
<dbReference type="GO" id="GO:0007389">
    <property type="term" value="P:pattern specification process"/>
    <property type="evidence" value="ECO:0007669"/>
    <property type="project" value="TreeGrafter"/>
</dbReference>
<evidence type="ECO:0000256" key="16">
    <source>
        <dbReference type="ARBA" id="ARBA00035037"/>
    </source>
</evidence>
<dbReference type="Pfam" id="PF01534">
    <property type="entry name" value="Frizzled"/>
    <property type="match status" value="1"/>
</dbReference>
<dbReference type="SMART" id="SM01330">
    <property type="entry name" value="Frizzled"/>
    <property type="match status" value="1"/>
</dbReference>
<keyword evidence="8 19" id="KW-1133">Transmembrane helix</keyword>
<dbReference type="InterPro" id="IPR041771">
    <property type="entry name" value="SMO_CRD"/>
</dbReference>
<dbReference type="Gene3D" id="1.20.1070.10">
    <property type="entry name" value="Rhodopsin 7-helix transmembrane proteins"/>
    <property type="match status" value="1"/>
</dbReference>
<dbReference type="GeneID" id="115036728"/>
<dbReference type="GO" id="GO:0004930">
    <property type="term" value="F:G protein-coupled receptor activity"/>
    <property type="evidence" value="ECO:0007669"/>
    <property type="project" value="UniProtKB-KW"/>
</dbReference>
<evidence type="ECO:0000256" key="10">
    <source>
        <dbReference type="ARBA" id="ARBA00023136"/>
    </source>
</evidence>
<evidence type="ECO:0000256" key="18">
    <source>
        <dbReference type="SAM" id="MobiDB-lite"/>
    </source>
</evidence>
<feature type="transmembrane region" description="Helical" evidence="19">
    <location>
        <begin position="287"/>
        <end position="307"/>
    </location>
</feature>
<keyword evidence="4" id="KW-0217">Developmental protein</keyword>
<dbReference type="InterPro" id="IPR017981">
    <property type="entry name" value="GPCR_2-like_7TM"/>
</dbReference>
<evidence type="ECO:0000256" key="5">
    <source>
        <dbReference type="ARBA" id="ARBA00022475"/>
    </source>
</evidence>
<evidence type="ECO:0000256" key="3">
    <source>
        <dbReference type="ARBA" id="ARBA00008077"/>
    </source>
</evidence>
<evidence type="ECO:0000256" key="14">
    <source>
        <dbReference type="ARBA" id="ARBA00023224"/>
    </source>
</evidence>
<accession>A0A665WQV0</accession>
<dbReference type="AlphaFoldDB" id="A0A665WQV0"/>
<keyword evidence="12" id="KW-0675">Receptor</keyword>
<comment type="similarity">
    <text evidence="3">Belongs to the G-protein coupled receptor Fz/Smo family.</text>
</comment>
<dbReference type="InterPro" id="IPR020067">
    <property type="entry name" value="Frizzled_dom"/>
</dbReference>
<proteinExistence type="inferred from homology"/>
<keyword evidence="9" id="KW-0297">G-protein coupled receptor</keyword>
<keyword evidence="14" id="KW-0807">Transducer</keyword>
<dbReference type="RefSeq" id="XP_029350906.1">
    <property type="nucleotide sequence ID" value="XM_029495046.1"/>
</dbReference>
<dbReference type="FunFam" id="1.20.1070.10:FF:000068">
    <property type="entry name" value="Smoothened, frizzled class receptor"/>
    <property type="match status" value="1"/>
</dbReference>
<dbReference type="OMA" id="HCEPLRY"/>
<keyword evidence="10 19" id="KW-0472">Membrane</keyword>
<dbReference type="PROSITE" id="PS50261">
    <property type="entry name" value="G_PROTEIN_RECEP_F2_4"/>
    <property type="match status" value="1"/>
</dbReference>
<dbReference type="SUPFAM" id="SSF63501">
    <property type="entry name" value="Frizzled cysteine-rich domain"/>
    <property type="match status" value="1"/>
</dbReference>
<dbReference type="PROSITE" id="PS50038">
    <property type="entry name" value="FZ"/>
    <property type="match status" value="1"/>
</dbReference>
<reference evidence="22" key="1">
    <citation type="submission" date="2021-04" db="EMBL/GenBank/DDBJ databases">
        <authorList>
            <consortium name="Wellcome Sanger Institute Data Sharing"/>
        </authorList>
    </citation>
    <scope>NUCLEOTIDE SEQUENCE [LARGE SCALE GENOMIC DNA]</scope>
</reference>
<dbReference type="FunCoup" id="A0A665WQV0">
    <property type="interactions" value="1215"/>
</dbReference>
<evidence type="ECO:0000313" key="23">
    <source>
        <dbReference type="Proteomes" id="UP000472264"/>
    </source>
</evidence>
<dbReference type="PANTHER" id="PTHR11309">
    <property type="entry name" value="FRIZZLED"/>
    <property type="match status" value="1"/>
</dbReference>
<evidence type="ECO:0000256" key="15">
    <source>
        <dbReference type="ARBA" id="ARBA00023273"/>
    </source>
</evidence>
<dbReference type="SMART" id="SM00063">
    <property type="entry name" value="FRI"/>
    <property type="match status" value="1"/>
</dbReference>
<feature type="transmembrane region" description="Helical" evidence="19">
    <location>
        <begin position="423"/>
        <end position="450"/>
    </location>
</feature>
<dbReference type="GO" id="GO:0007224">
    <property type="term" value="P:smoothened signaling pathway"/>
    <property type="evidence" value="ECO:0007669"/>
    <property type="project" value="TreeGrafter"/>
</dbReference>
<dbReference type="GO" id="GO:0030425">
    <property type="term" value="C:dendrite"/>
    <property type="evidence" value="ECO:0007669"/>
    <property type="project" value="TreeGrafter"/>
</dbReference>
<feature type="domain" description="FZ" evidence="20">
    <location>
        <begin position="88"/>
        <end position="202"/>
    </location>
</feature>
<comment type="caution">
    <text evidence="17">Lacks conserved residue(s) required for the propagation of feature annotation.</text>
</comment>
<feature type="domain" description="G-protein coupled receptors family 2 profile 2" evidence="21">
    <location>
        <begin position="251"/>
        <end position="514"/>
    </location>
</feature>
<evidence type="ECO:0000256" key="19">
    <source>
        <dbReference type="SAM" id="Phobius"/>
    </source>
</evidence>
<dbReference type="GO" id="GO:0009888">
    <property type="term" value="P:tissue development"/>
    <property type="evidence" value="ECO:0007669"/>
    <property type="project" value="UniProtKB-ARBA"/>
</dbReference>
<feature type="transmembrane region" description="Helical" evidence="19">
    <location>
        <begin position="332"/>
        <end position="360"/>
    </location>
</feature>
<reference evidence="22" key="2">
    <citation type="submission" date="2025-08" db="UniProtKB">
        <authorList>
            <consortium name="Ensembl"/>
        </authorList>
    </citation>
    <scope>IDENTIFICATION</scope>
</reference>
<dbReference type="FunFam" id="1.10.2000.10:FF:000010">
    <property type="entry name" value="Smoothened, frizzled class receptor"/>
    <property type="match status" value="1"/>
</dbReference>
<gene>
    <name evidence="22" type="primary">smo</name>
</gene>
<evidence type="ECO:0000256" key="12">
    <source>
        <dbReference type="ARBA" id="ARBA00023170"/>
    </source>
</evidence>
<evidence type="ECO:0000256" key="6">
    <source>
        <dbReference type="ARBA" id="ARBA00022692"/>
    </source>
</evidence>
<dbReference type="GO" id="GO:0007417">
    <property type="term" value="P:central nervous system development"/>
    <property type="evidence" value="ECO:0007669"/>
    <property type="project" value="TreeGrafter"/>
</dbReference>
<evidence type="ECO:0000256" key="11">
    <source>
        <dbReference type="ARBA" id="ARBA00023157"/>
    </source>
</evidence>
<evidence type="ECO:0000256" key="17">
    <source>
        <dbReference type="PROSITE-ProRule" id="PRU00090"/>
    </source>
</evidence>
<sequence>MKKKSSHLDVKEGNRDTSVPKITRFLFLFLFLFLFSFFAKLILSPKMSSGGWSPIVGFYGMLSVWAAGLSGSRALLSPNGTMFEDNCKKTTTCEALKYNTCLGSPLPYTHTSLILAEDSSTQEEAFEKLTMWSGLRNAPRCWSVIQPLLCAVYMPKCENGRVELPSQSLCLATRRPCSIVDQERGWPSFLKCDKFPVGCSNEVQKLKFNTSGKCEAPLVKTDIQSSWYKDVEGCGIQCDNPLFTKAEHNNMHVYIAYFGTITLLCTFFTLATFLADWKNSNRYPAVILFYINACFFVGSIGWLAQFLDGARKEIVCKSDNTMRLGEPSSSETLSCVTIFIIVYYSLMSGVIWFVMLTYAWHTSFKALGTTHQPLSGRTSYFHMVTWSIPFVLTVAILAIAEVDGDSVSGICFVGYKNYRYRAGFVLAPIGVVLVVGGYFLIRGVMTLFSIKSNHPGLLSEKAASKINETMLRLGIFGFLAFGFVFITFGCHFYDFFNQAEWERSFREYVLCEANVTIASQTNKPIPDCTIKNRPSLMVEKINLFSMFGTGIAMSTWVWTKATILIWKRTWCKIIGRSDNEPKRIKKSKMIAKAFAMRKELHKDPEKELSFSMHTVSHEGPVAGINFDLNEPSNDMSSAWAQHVTKMVARRGAILPQDISVTPTATPVPPPEERNRLWMVEAEISPEMMKRKKKKKKRKKEVRPVKEGADHQVYHQREFGRSSVPRLPKLPCHPSLVANLHEQQKREEEVLPGSYPDFQTSHPLSCEESCPYPACQSSQTIYSRRLLSNPLTLNDRPEDLGLGPRCPPSTSTWQPRGSLHYPREVDLGDGLSERLAHVARVPAGRRAGYGPIHSRTNLMEAELMDADSDF</sequence>
<dbReference type="PRINTS" id="PR00489">
    <property type="entry name" value="FRIZZLED"/>
</dbReference>
<dbReference type="GO" id="GO:0005929">
    <property type="term" value="C:cilium"/>
    <property type="evidence" value="ECO:0007669"/>
    <property type="project" value="UniProtKB-SubCell"/>
</dbReference>
<dbReference type="OrthoDB" id="10064659at2759"/>
<evidence type="ECO:0000256" key="2">
    <source>
        <dbReference type="ARBA" id="ARBA00004651"/>
    </source>
</evidence>
<evidence type="ECO:0000259" key="20">
    <source>
        <dbReference type="PROSITE" id="PS50038"/>
    </source>
</evidence>
<dbReference type="CTD" id="6608"/>
<keyword evidence="11" id="KW-1015">Disulfide bond</keyword>
<keyword evidence="15" id="KW-0966">Cell projection</keyword>
<keyword evidence="13" id="KW-0325">Glycoprotein</keyword>
<dbReference type="GO" id="GO:0005113">
    <property type="term" value="F:patched binding"/>
    <property type="evidence" value="ECO:0007669"/>
    <property type="project" value="TreeGrafter"/>
</dbReference>
<feature type="transmembrane region" description="Helical" evidence="19">
    <location>
        <begin position="541"/>
        <end position="559"/>
    </location>
</feature>
<feature type="transmembrane region" description="Helical" evidence="19">
    <location>
        <begin position="254"/>
        <end position="275"/>
    </location>
</feature>